<dbReference type="AlphaFoldDB" id="A0AAN6UAN7"/>
<name>A0AAN6UAN7_9PEZI</name>
<dbReference type="RefSeq" id="XP_062653090.1">
    <property type="nucleotide sequence ID" value="XM_062796018.1"/>
</dbReference>
<dbReference type="GeneID" id="87832786"/>
<keyword evidence="1" id="KW-0732">Signal</keyword>
<feature type="chain" id="PRO_5043041267" description="Secreted protein" evidence="1">
    <location>
        <begin position="30"/>
        <end position="201"/>
    </location>
</feature>
<protein>
    <recommendedName>
        <fullName evidence="4">Secreted protein</fullName>
    </recommendedName>
</protein>
<feature type="signal peptide" evidence="1">
    <location>
        <begin position="1"/>
        <end position="29"/>
    </location>
</feature>
<comment type="caution">
    <text evidence="2">The sequence shown here is derived from an EMBL/GenBank/DDBJ whole genome shotgun (WGS) entry which is preliminary data.</text>
</comment>
<evidence type="ECO:0000313" key="3">
    <source>
        <dbReference type="Proteomes" id="UP001302602"/>
    </source>
</evidence>
<sequence length="201" mass="22132">MTFFRPTIKAAATRLLWLWLAGIAGPSSTRRLGSCNRETAGFTGIRSPVNSTSKFAKWSRHSSVLYGVVRTTSIVPCAEEARVARVGWGGVCLTSSANHSAGYTFGVASKYWSHHSYVYPPRRCTSTDSSCSFLILVLGWGLALSCCATPKARLYQLRRRVSQILGVSEIGRLSLAQTLRRMQRVGWVIANRVCRNGEVEV</sequence>
<dbReference type="Proteomes" id="UP001302602">
    <property type="component" value="Unassembled WGS sequence"/>
</dbReference>
<proteinExistence type="predicted"/>
<reference evidence="2" key="2">
    <citation type="submission" date="2023-05" db="EMBL/GenBank/DDBJ databases">
        <authorList>
            <consortium name="Lawrence Berkeley National Laboratory"/>
            <person name="Steindorff A."/>
            <person name="Hensen N."/>
            <person name="Bonometti L."/>
            <person name="Westerberg I."/>
            <person name="Brannstrom I.O."/>
            <person name="Guillou S."/>
            <person name="Cros-Aarteil S."/>
            <person name="Calhoun S."/>
            <person name="Haridas S."/>
            <person name="Kuo A."/>
            <person name="Mondo S."/>
            <person name="Pangilinan J."/>
            <person name="Riley R."/>
            <person name="Labutti K."/>
            <person name="Andreopoulos B."/>
            <person name="Lipzen A."/>
            <person name="Chen C."/>
            <person name="Yanf M."/>
            <person name="Daum C."/>
            <person name="Ng V."/>
            <person name="Clum A."/>
            <person name="Ohm R."/>
            <person name="Martin F."/>
            <person name="Silar P."/>
            <person name="Natvig D."/>
            <person name="Lalanne C."/>
            <person name="Gautier V."/>
            <person name="Ament-Velasquez S.L."/>
            <person name="Kruys A."/>
            <person name="Hutchinson M.I."/>
            <person name="Powell A.J."/>
            <person name="Barry K."/>
            <person name="Miller A.N."/>
            <person name="Grigoriev I.V."/>
            <person name="Debuchy R."/>
            <person name="Gladieux P."/>
            <person name="Thoren M.H."/>
            <person name="Johannesson H."/>
        </authorList>
    </citation>
    <scope>NUCLEOTIDE SEQUENCE</scope>
    <source>
        <strain evidence="2">CBS 731.68</strain>
    </source>
</reference>
<accession>A0AAN6UAN7</accession>
<evidence type="ECO:0000256" key="1">
    <source>
        <dbReference type="SAM" id="SignalP"/>
    </source>
</evidence>
<keyword evidence="3" id="KW-1185">Reference proteome</keyword>
<evidence type="ECO:0000313" key="2">
    <source>
        <dbReference type="EMBL" id="KAK4129319.1"/>
    </source>
</evidence>
<dbReference type="EMBL" id="MU853223">
    <property type="protein sequence ID" value="KAK4129319.1"/>
    <property type="molecule type" value="Genomic_DNA"/>
</dbReference>
<reference evidence="2" key="1">
    <citation type="journal article" date="2023" name="Mol. Phylogenet. Evol.">
        <title>Genome-scale phylogeny and comparative genomics of the fungal order Sordariales.</title>
        <authorList>
            <person name="Hensen N."/>
            <person name="Bonometti L."/>
            <person name="Westerberg I."/>
            <person name="Brannstrom I.O."/>
            <person name="Guillou S."/>
            <person name="Cros-Aarteil S."/>
            <person name="Calhoun S."/>
            <person name="Haridas S."/>
            <person name="Kuo A."/>
            <person name="Mondo S."/>
            <person name="Pangilinan J."/>
            <person name="Riley R."/>
            <person name="LaButti K."/>
            <person name="Andreopoulos B."/>
            <person name="Lipzen A."/>
            <person name="Chen C."/>
            <person name="Yan M."/>
            <person name="Daum C."/>
            <person name="Ng V."/>
            <person name="Clum A."/>
            <person name="Steindorff A."/>
            <person name="Ohm R.A."/>
            <person name="Martin F."/>
            <person name="Silar P."/>
            <person name="Natvig D.O."/>
            <person name="Lalanne C."/>
            <person name="Gautier V."/>
            <person name="Ament-Velasquez S.L."/>
            <person name="Kruys A."/>
            <person name="Hutchinson M.I."/>
            <person name="Powell A.J."/>
            <person name="Barry K."/>
            <person name="Miller A.N."/>
            <person name="Grigoriev I.V."/>
            <person name="Debuchy R."/>
            <person name="Gladieux P."/>
            <person name="Hiltunen Thoren M."/>
            <person name="Johannesson H."/>
        </authorList>
    </citation>
    <scope>NUCLEOTIDE SEQUENCE</scope>
    <source>
        <strain evidence="2">CBS 731.68</strain>
    </source>
</reference>
<organism evidence="2 3">
    <name type="scientific">Parathielavia appendiculata</name>
    <dbReference type="NCBI Taxonomy" id="2587402"/>
    <lineage>
        <taxon>Eukaryota</taxon>
        <taxon>Fungi</taxon>
        <taxon>Dikarya</taxon>
        <taxon>Ascomycota</taxon>
        <taxon>Pezizomycotina</taxon>
        <taxon>Sordariomycetes</taxon>
        <taxon>Sordariomycetidae</taxon>
        <taxon>Sordariales</taxon>
        <taxon>Chaetomiaceae</taxon>
        <taxon>Parathielavia</taxon>
    </lineage>
</organism>
<evidence type="ECO:0008006" key="4">
    <source>
        <dbReference type="Google" id="ProtNLM"/>
    </source>
</evidence>
<gene>
    <name evidence="2" type="ORF">N657DRAFT_67782</name>
</gene>